<name>A0A564WQD5_9FIRM</name>
<evidence type="ECO:0000313" key="2">
    <source>
        <dbReference type="Proteomes" id="UP000366766"/>
    </source>
</evidence>
<evidence type="ECO:0000313" key="1">
    <source>
        <dbReference type="EMBL" id="VUX64656.1"/>
    </source>
</evidence>
<proteinExistence type="predicted"/>
<reference evidence="1 2" key="1">
    <citation type="submission" date="2019-07" db="EMBL/GenBank/DDBJ databases">
        <authorList>
            <person name="Chang H.-W."/>
            <person name="Raman A."/>
            <person name="Venkatesh S."/>
            <person name="Gehrig J."/>
        </authorList>
    </citation>
    <scope>NUCLEOTIDE SEQUENCE [LARGE SCALE GENOMIC DNA]</scope>
    <source>
        <strain evidence="1">Blautia_wexlerae_LFYP_14</strain>
    </source>
</reference>
<keyword evidence="2" id="KW-1185">Reference proteome</keyword>
<dbReference type="EMBL" id="CABHOF010000035">
    <property type="protein sequence ID" value="VUX64656.1"/>
    <property type="molecule type" value="Genomic_DNA"/>
</dbReference>
<dbReference type="RefSeq" id="WP_144136927.1">
    <property type="nucleotide sequence ID" value="NZ_CABHOF010000035.1"/>
</dbReference>
<organism evidence="1 2">
    <name type="scientific">Blautia wexlerae</name>
    <dbReference type="NCBI Taxonomy" id="418240"/>
    <lineage>
        <taxon>Bacteria</taxon>
        <taxon>Bacillati</taxon>
        <taxon>Bacillota</taxon>
        <taxon>Clostridia</taxon>
        <taxon>Lachnospirales</taxon>
        <taxon>Lachnospiraceae</taxon>
        <taxon>Blautia</taxon>
    </lineage>
</organism>
<dbReference type="Proteomes" id="UP000366766">
    <property type="component" value="Unassembled WGS sequence"/>
</dbReference>
<dbReference type="AlphaFoldDB" id="A0A564WQD5"/>
<sequence length="69" mass="7944">MDVLQVLFSLWTGNRCTTGQHESIKKLTAEEQHEIRAYCENNERQAFDVGFKTAVQLWNQLDNTGGIMK</sequence>
<accession>A0A564WQD5</accession>
<protein>
    <submittedName>
        <fullName evidence="1">Uncharacterized protein</fullName>
    </submittedName>
</protein>
<gene>
    <name evidence="1" type="ORF">BWLFYP14_01509</name>
</gene>